<dbReference type="Proteomes" id="UP000317155">
    <property type="component" value="Unassembled WGS sequence"/>
</dbReference>
<dbReference type="PANTHER" id="PTHR33531">
    <property type="entry name" value="RUBRERYTHRIN SUBFAMILY"/>
    <property type="match status" value="1"/>
</dbReference>
<accession>A0A550JBH8</accession>
<evidence type="ECO:0000313" key="3">
    <source>
        <dbReference type="Proteomes" id="UP000317155"/>
    </source>
</evidence>
<dbReference type="EMBL" id="VJVV01000007">
    <property type="protein sequence ID" value="TRO80605.1"/>
    <property type="molecule type" value="Genomic_DNA"/>
</dbReference>
<dbReference type="Gene3D" id="1.20.1260.10">
    <property type="match status" value="1"/>
</dbReference>
<dbReference type="PANTHER" id="PTHR33531:SF7">
    <property type="entry name" value="HYPOTHETICAL MEMBRANE PROTEIN, CONSERVED"/>
    <property type="match status" value="1"/>
</dbReference>
<reference evidence="2 3" key="1">
    <citation type="submission" date="2019-07" db="EMBL/GenBank/DDBJ databases">
        <title>Insights of Desulfuromonas acetexigens electromicrobiology.</title>
        <authorList>
            <person name="Katuri K."/>
            <person name="Sapireddy V."/>
            <person name="Shaw D.R."/>
            <person name="Saikaly P."/>
        </authorList>
    </citation>
    <scope>NUCLEOTIDE SEQUENCE [LARGE SCALE GENOMIC DNA]</scope>
    <source>
        <strain evidence="2 3">2873</strain>
    </source>
</reference>
<protein>
    <submittedName>
        <fullName evidence="2">Ferritin</fullName>
    </submittedName>
</protein>
<dbReference type="InterPro" id="IPR012347">
    <property type="entry name" value="Ferritin-like"/>
</dbReference>
<evidence type="ECO:0000313" key="2">
    <source>
        <dbReference type="EMBL" id="TRO80605.1"/>
    </source>
</evidence>
<organism evidence="2 3">
    <name type="scientific">Trichloromonas acetexigens</name>
    <dbReference type="NCBI Taxonomy" id="38815"/>
    <lineage>
        <taxon>Bacteria</taxon>
        <taxon>Pseudomonadati</taxon>
        <taxon>Thermodesulfobacteriota</taxon>
        <taxon>Desulfuromonadia</taxon>
        <taxon>Desulfuromonadales</taxon>
        <taxon>Trichloromonadaceae</taxon>
        <taxon>Trichloromonas</taxon>
    </lineage>
</organism>
<evidence type="ECO:0000259" key="1">
    <source>
        <dbReference type="Pfam" id="PF02915"/>
    </source>
</evidence>
<gene>
    <name evidence="2" type="ORF">FL622_10970</name>
</gene>
<dbReference type="Pfam" id="PF02915">
    <property type="entry name" value="Rubrerythrin"/>
    <property type="match status" value="1"/>
</dbReference>
<keyword evidence="3" id="KW-1185">Reference proteome</keyword>
<sequence>MPQELKVQEALKQAIHSKKNLMDFYLKAAEVNKNPDGKKVLERLASEVRENLARFFDYYKGSDLGAFDVFINGPPHPDSAMLVSLQKALNENMSERKVRELALKEEEDMERNFTMLAQKVVDPMARAVLEQVAKETRTHYAIIESEYARTMGMVHETDIDTYVRE</sequence>
<dbReference type="RefSeq" id="WP_092058220.1">
    <property type="nucleotide sequence ID" value="NZ_FOJJ01000039.1"/>
</dbReference>
<feature type="domain" description="Rubrerythrin diiron-binding" evidence="1">
    <location>
        <begin position="88"/>
        <end position="144"/>
    </location>
</feature>
<proteinExistence type="predicted"/>
<dbReference type="GO" id="GO:0016491">
    <property type="term" value="F:oxidoreductase activity"/>
    <property type="evidence" value="ECO:0007669"/>
    <property type="project" value="InterPro"/>
</dbReference>
<name>A0A550JBH8_9BACT</name>
<dbReference type="InterPro" id="IPR003251">
    <property type="entry name" value="Rr_diiron-bd_dom"/>
</dbReference>
<comment type="caution">
    <text evidence="2">The sequence shown here is derived from an EMBL/GenBank/DDBJ whole genome shotgun (WGS) entry which is preliminary data.</text>
</comment>
<dbReference type="AlphaFoldDB" id="A0A550JBH8"/>
<dbReference type="InterPro" id="IPR009078">
    <property type="entry name" value="Ferritin-like_SF"/>
</dbReference>
<dbReference type="SUPFAM" id="SSF47240">
    <property type="entry name" value="Ferritin-like"/>
    <property type="match status" value="1"/>
</dbReference>
<dbReference type="GO" id="GO:0046872">
    <property type="term" value="F:metal ion binding"/>
    <property type="evidence" value="ECO:0007669"/>
    <property type="project" value="InterPro"/>
</dbReference>
<dbReference type="CDD" id="cd01045">
    <property type="entry name" value="Ferritin_like_AB"/>
    <property type="match status" value="1"/>
</dbReference>
<dbReference type="OrthoDB" id="281675at2"/>